<reference evidence="2 3" key="1">
    <citation type="journal article" date="2015" name="Genome Announc.">
        <title>Draft Genome of the Euendolithic (true boring) Cyanobacterium Mastigocoleus testarum strain BC008.</title>
        <authorList>
            <person name="Guida B.S."/>
            <person name="Garcia-Pichel F."/>
        </authorList>
    </citation>
    <scope>NUCLEOTIDE SEQUENCE [LARGE SCALE GENOMIC DNA]</scope>
    <source>
        <strain evidence="2 3">BC008</strain>
    </source>
</reference>
<keyword evidence="3" id="KW-1185">Reference proteome</keyword>
<dbReference type="Proteomes" id="UP000053372">
    <property type="component" value="Unassembled WGS sequence"/>
</dbReference>
<gene>
    <name evidence="2" type="ORF">BC008_25140</name>
</gene>
<keyword evidence="1" id="KW-0472">Membrane</keyword>
<organism evidence="2 3">
    <name type="scientific">Mastigocoleus testarum BC008</name>
    <dbReference type="NCBI Taxonomy" id="371196"/>
    <lineage>
        <taxon>Bacteria</taxon>
        <taxon>Bacillati</taxon>
        <taxon>Cyanobacteriota</taxon>
        <taxon>Cyanophyceae</taxon>
        <taxon>Nostocales</taxon>
        <taxon>Hapalosiphonaceae</taxon>
        <taxon>Mastigocoleus</taxon>
    </lineage>
</organism>
<dbReference type="AlphaFoldDB" id="A0A0V7ZP84"/>
<keyword evidence="1" id="KW-0812">Transmembrane</keyword>
<dbReference type="RefSeq" id="WP_027840608.1">
    <property type="nucleotide sequence ID" value="NZ_LMTZ01000098.1"/>
</dbReference>
<dbReference type="EMBL" id="LMTZ01000098">
    <property type="protein sequence ID" value="KST66257.1"/>
    <property type="molecule type" value="Genomic_DNA"/>
</dbReference>
<dbReference type="PANTHER" id="PTHR34214">
    <property type="match status" value="1"/>
</dbReference>
<protein>
    <recommendedName>
        <fullName evidence="4">DUF1230 domain-containing protein</fullName>
    </recommendedName>
</protein>
<sequence length="166" mass="19154">MIRSSVFNCPVPTEQQPLNEYEELKSSWLFRDCTLTWRKYITKIIWAWGLSLIFAAPVAATSFPLHKDLSHFLLSSAAGGSVGVILLLTRLYLGWSYIRSRLYSPIIFYEESGWYDGHNWAKPQDILDRDRLIVSYEIRPILQRIKLTFVGLVGLFIAGSIVWQLL</sequence>
<evidence type="ECO:0000313" key="3">
    <source>
        <dbReference type="Proteomes" id="UP000053372"/>
    </source>
</evidence>
<dbReference type="InterPro" id="IPR009631">
    <property type="entry name" value="CGLD27-like"/>
</dbReference>
<feature type="transmembrane region" description="Helical" evidence="1">
    <location>
        <begin position="72"/>
        <end position="93"/>
    </location>
</feature>
<feature type="transmembrane region" description="Helical" evidence="1">
    <location>
        <begin position="147"/>
        <end position="165"/>
    </location>
</feature>
<accession>A0A0V7ZP84</accession>
<feature type="transmembrane region" description="Helical" evidence="1">
    <location>
        <begin position="45"/>
        <end position="66"/>
    </location>
</feature>
<dbReference type="PANTHER" id="PTHR34214:SF3">
    <property type="entry name" value="PROTEIN CONSERVED IN THE GREEN LINEAGE AND DIATOMS 27, CHLOROPLASTIC"/>
    <property type="match status" value="1"/>
</dbReference>
<evidence type="ECO:0008006" key="4">
    <source>
        <dbReference type="Google" id="ProtNLM"/>
    </source>
</evidence>
<proteinExistence type="predicted"/>
<dbReference type="OrthoDB" id="462081at2"/>
<evidence type="ECO:0000256" key="1">
    <source>
        <dbReference type="SAM" id="Phobius"/>
    </source>
</evidence>
<keyword evidence="1" id="KW-1133">Transmembrane helix</keyword>
<comment type="caution">
    <text evidence="2">The sequence shown here is derived from an EMBL/GenBank/DDBJ whole genome shotgun (WGS) entry which is preliminary data.</text>
</comment>
<dbReference type="Pfam" id="PF06799">
    <property type="entry name" value="CGLD27-like"/>
    <property type="match status" value="1"/>
</dbReference>
<name>A0A0V7ZP84_9CYAN</name>
<evidence type="ECO:0000313" key="2">
    <source>
        <dbReference type="EMBL" id="KST66257.1"/>
    </source>
</evidence>